<comment type="caution">
    <text evidence="1">The sequence shown here is derived from an EMBL/GenBank/DDBJ whole genome shotgun (WGS) entry which is preliminary data.</text>
</comment>
<accession>A0A0N8RXQ1</accession>
<organism evidence="1 2">
    <name type="scientific">Pseudomonas amygdali pv. lachrymans</name>
    <name type="common">Pseudomonas syringae pv. lachrymans</name>
    <dbReference type="NCBI Taxonomy" id="53707"/>
    <lineage>
        <taxon>Bacteria</taxon>
        <taxon>Pseudomonadati</taxon>
        <taxon>Pseudomonadota</taxon>
        <taxon>Gammaproteobacteria</taxon>
        <taxon>Pseudomonadales</taxon>
        <taxon>Pseudomonadaceae</taxon>
        <taxon>Pseudomonas</taxon>
        <taxon>Pseudomonas amygdali</taxon>
    </lineage>
</organism>
<keyword evidence="1" id="KW-0378">Hydrolase</keyword>
<evidence type="ECO:0000313" key="1">
    <source>
        <dbReference type="EMBL" id="KPX71415.1"/>
    </source>
</evidence>
<protein>
    <submittedName>
        <fullName evidence="1">ADP-ribosylglycohydrolase</fullName>
    </submittedName>
</protein>
<name>A0A0N8RXQ1_PSEAV</name>
<dbReference type="PATRIC" id="fig|53707.9.peg.6556"/>
<sequence>MDEVMKRKIGVLLLAEGSAARFERNLHRMRRENFTIASCTMVHRSDIEGSPAFTEVPDSLRTTRIHASKDL</sequence>
<dbReference type="AlphaFoldDB" id="A0A0N8RXQ1"/>
<reference evidence="1 2" key="1">
    <citation type="submission" date="2015-09" db="EMBL/GenBank/DDBJ databases">
        <title>Genome announcement of multiple Pseudomonas syringae strains.</title>
        <authorList>
            <person name="Thakur S."/>
            <person name="Wang P.W."/>
            <person name="Gong Y."/>
            <person name="Weir B.S."/>
            <person name="Guttman D.S."/>
        </authorList>
    </citation>
    <scope>NUCLEOTIDE SEQUENCE [LARGE SCALE GENOMIC DNA]</scope>
    <source>
        <strain evidence="1 2">ICMP3507</strain>
    </source>
</reference>
<dbReference type="GO" id="GO:0016787">
    <property type="term" value="F:hydrolase activity"/>
    <property type="evidence" value="ECO:0007669"/>
    <property type="project" value="UniProtKB-KW"/>
</dbReference>
<proteinExistence type="predicted"/>
<dbReference type="EMBL" id="LJQP01000172">
    <property type="protein sequence ID" value="KPX71415.1"/>
    <property type="molecule type" value="Genomic_DNA"/>
</dbReference>
<dbReference type="Proteomes" id="UP000050265">
    <property type="component" value="Unassembled WGS sequence"/>
</dbReference>
<gene>
    <name evidence="1" type="ORF">ALO35_200060</name>
</gene>
<evidence type="ECO:0000313" key="2">
    <source>
        <dbReference type="Proteomes" id="UP000050265"/>
    </source>
</evidence>